<keyword evidence="11" id="KW-1185">Reference proteome</keyword>
<dbReference type="AlphaFoldDB" id="E8U3S0"/>
<reference evidence="11" key="2">
    <citation type="submission" date="2011-01" db="EMBL/GenBank/DDBJ databases">
        <title>The complete genome of Deinococcus maricopensis DSM 21211.</title>
        <authorList>
            <consortium name="US DOE Joint Genome Institute (JGI-PGF)"/>
            <person name="Lucas S."/>
            <person name="Copeland A."/>
            <person name="Lapidus A."/>
            <person name="Goodwin L."/>
            <person name="Pitluck S."/>
            <person name="Kyrpides N."/>
            <person name="Mavromatis K."/>
            <person name="Pagani I."/>
            <person name="Ivanova N."/>
            <person name="Ovchinnikova G."/>
            <person name="Zeytun A."/>
            <person name="Detter J.C."/>
            <person name="Han C."/>
            <person name="Land M."/>
            <person name="Hauser L."/>
            <person name="Markowitz V."/>
            <person name="Cheng J.-F."/>
            <person name="Hugenholtz P."/>
            <person name="Woyke T."/>
            <person name="Wu D."/>
            <person name="Pukall R."/>
            <person name="Gehrich-Schroeter G."/>
            <person name="Brambilla E."/>
            <person name="Klenk H.-P."/>
            <person name="Eisen J.A."/>
        </authorList>
    </citation>
    <scope>NUCLEOTIDE SEQUENCE [LARGE SCALE GENOMIC DNA]</scope>
    <source>
        <strain evidence="11">DSM 21211 / LMG 22137 / NRRL B-23946 / LB-34</strain>
    </source>
</reference>
<dbReference type="Pfam" id="PF03575">
    <property type="entry name" value="Peptidase_S51"/>
    <property type="match status" value="1"/>
</dbReference>
<dbReference type="NCBIfam" id="TIGR02069">
    <property type="entry name" value="cyanophycinase"/>
    <property type="match status" value="1"/>
</dbReference>
<evidence type="ECO:0000256" key="3">
    <source>
        <dbReference type="ARBA" id="ARBA00006534"/>
    </source>
</evidence>
<evidence type="ECO:0000256" key="6">
    <source>
        <dbReference type="ARBA" id="ARBA00022670"/>
    </source>
</evidence>
<dbReference type="GO" id="GO:0006508">
    <property type="term" value="P:proteolysis"/>
    <property type="evidence" value="ECO:0007669"/>
    <property type="project" value="UniProtKB-KW"/>
</dbReference>
<dbReference type="Gene3D" id="3.40.50.880">
    <property type="match status" value="1"/>
</dbReference>
<dbReference type="OrthoDB" id="9799980at2"/>
<dbReference type="GO" id="GO:0004180">
    <property type="term" value="F:carboxypeptidase activity"/>
    <property type="evidence" value="ECO:0007669"/>
    <property type="project" value="UniProtKB-KW"/>
</dbReference>
<comment type="similarity">
    <text evidence="3">Belongs to the peptidase S51 family.</text>
</comment>
<feature type="active site" description="Charge relay system" evidence="9">
    <location>
        <position position="203"/>
    </location>
</feature>
<dbReference type="PANTHER" id="PTHR36175">
    <property type="entry name" value="CYANOPHYCINASE"/>
    <property type="match status" value="1"/>
</dbReference>
<comment type="function">
    <text evidence="2">Exopeptidase that catalyzes the hydrolytic cleavage of multi-L-arginyl-poly-L-aspartic acid (cyanophycin; a water-insoluble reserve polymer) into aspartate-arginine dipeptides.</text>
</comment>
<keyword evidence="6" id="KW-0645">Protease</keyword>
<comment type="catalytic activity">
    <reaction evidence="1">
        <text>[L-4-(L-arginin-2-N-yl)aspartate](n) + H2O = [L-4-(L-arginin-2-N-yl)aspartate](n-1) + L-4-(L-arginin-2-N-yl)aspartate</text>
        <dbReference type="Rhea" id="RHEA:12845"/>
        <dbReference type="Rhea" id="RHEA-COMP:13728"/>
        <dbReference type="Rhea" id="RHEA-COMP:13734"/>
        <dbReference type="ChEBI" id="CHEBI:15377"/>
        <dbReference type="ChEBI" id="CHEBI:137986"/>
        <dbReference type="ChEBI" id="CHEBI:137991"/>
        <dbReference type="EC" id="3.4.15.6"/>
    </reaction>
</comment>
<keyword evidence="7 10" id="KW-0378">Hydrolase</keyword>
<name>E8U3S0_DEIML</name>
<dbReference type="InterPro" id="IPR011811">
    <property type="entry name" value="Peptidase_S51_cyanophycinase"/>
</dbReference>
<dbReference type="EMBL" id="CP002454">
    <property type="protein sequence ID" value="ADV68763.1"/>
    <property type="molecule type" value="Genomic_DNA"/>
</dbReference>
<keyword evidence="8" id="KW-0720">Serine protease</keyword>
<evidence type="ECO:0000256" key="5">
    <source>
        <dbReference type="ARBA" id="ARBA00015719"/>
    </source>
</evidence>
<dbReference type="RefSeq" id="WP_013558266.1">
    <property type="nucleotide sequence ID" value="NC_014958.1"/>
</dbReference>
<dbReference type="GO" id="GO:0008241">
    <property type="term" value="F:peptidyl-dipeptidase activity"/>
    <property type="evidence" value="ECO:0007669"/>
    <property type="project" value="UniProtKB-EC"/>
</dbReference>
<evidence type="ECO:0000256" key="2">
    <source>
        <dbReference type="ARBA" id="ARBA00002039"/>
    </source>
</evidence>
<dbReference type="InterPro" id="IPR029062">
    <property type="entry name" value="Class_I_gatase-like"/>
</dbReference>
<evidence type="ECO:0000256" key="9">
    <source>
        <dbReference type="PIRSR" id="PIRSR032067-1"/>
    </source>
</evidence>
<keyword evidence="10" id="KW-0121">Carboxypeptidase</keyword>
<dbReference type="EC" id="3.4.15.6" evidence="4"/>
<reference evidence="10 11" key="1">
    <citation type="journal article" date="2011" name="Stand. Genomic Sci.">
        <title>Complete genome sequence of Deinococcus maricopensis type strain (LB-34).</title>
        <authorList>
            <person name="Pukall R."/>
            <person name="Zeytun A."/>
            <person name="Lucas S."/>
            <person name="Lapidus A."/>
            <person name="Hammon N."/>
            <person name="Deshpande S."/>
            <person name="Nolan M."/>
            <person name="Cheng J.F."/>
            <person name="Pitluck S."/>
            <person name="Liolios K."/>
            <person name="Pagani I."/>
            <person name="Mikhailova N."/>
            <person name="Ivanova N."/>
            <person name="Mavromatis K."/>
            <person name="Pati A."/>
            <person name="Tapia R."/>
            <person name="Han C."/>
            <person name="Goodwin L."/>
            <person name="Chen A."/>
            <person name="Palaniappan K."/>
            <person name="Land M."/>
            <person name="Hauser L."/>
            <person name="Chang Y.J."/>
            <person name="Jeffries C.D."/>
            <person name="Brambilla E.M."/>
            <person name="Rohde M."/>
            <person name="Goker M."/>
            <person name="Detter J.C."/>
            <person name="Woyke T."/>
            <person name="Bristow J."/>
            <person name="Eisen J.A."/>
            <person name="Markowitz V."/>
            <person name="Hugenholtz P."/>
            <person name="Kyrpides N.C."/>
            <person name="Klenk H.P."/>
        </authorList>
    </citation>
    <scope>NUCLEOTIDE SEQUENCE [LARGE SCALE GENOMIC DNA]</scope>
    <source>
        <strain evidence="11">DSM 21211 / LMG 22137 / NRRL B-23946 / LB-34</strain>
    </source>
</reference>
<evidence type="ECO:0000256" key="4">
    <source>
        <dbReference type="ARBA" id="ARBA00013115"/>
    </source>
</evidence>
<dbReference type="STRING" id="709986.Deima_3134"/>
<dbReference type="CDD" id="cd03145">
    <property type="entry name" value="GAT1_cyanophycinase"/>
    <property type="match status" value="1"/>
</dbReference>
<dbReference type="SUPFAM" id="SSF52317">
    <property type="entry name" value="Class I glutamine amidotransferase-like"/>
    <property type="match status" value="1"/>
</dbReference>
<feature type="active site" description="Charge relay system" evidence="9">
    <location>
        <position position="176"/>
    </location>
</feature>
<dbReference type="InterPro" id="IPR005320">
    <property type="entry name" value="Peptidase_S51"/>
</dbReference>
<evidence type="ECO:0000256" key="7">
    <source>
        <dbReference type="ARBA" id="ARBA00022801"/>
    </source>
</evidence>
<organism evidence="10 11">
    <name type="scientific">Deinococcus maricopensis (strain DSM 21211 / LMG 22137 / NRRL B-23946 / LB-34)</name>
    <dbReference type="NCBI Taxonomy" id="709986"/>
    <lineage>
        <taxon>Bacteria</taxon>
        <taxon>Thermotogati</taxon>
        <taxon>Deinococcota</taxon>
        <taxon>Deinococci</taxon>
        <taxon>Deinococcales</taxon>
        <taxon>Deinococcaceae</taxon>
        <taxon>Deinococcus</taxon>
    </lineage>
</organism>
<dbReference type="PIRSF" id="PIRSF032067">
    <property type="entry name" value="Cyanophycinase"/>
    <property type="match status" value="1"/>
</dbReference>
<dbReference type="GO" id="GO:0008236">
    <property type="term" value="F:serine-type peptidase activity"/>
    <property type="evidence" value="ECO:0007669"/>
    <property type="project" value="UniProtKB-KW"/>
</dbReference>
<evidence type="ECO:0000313" key="11">
    <source>
        <dbReference type="Proteomes" id="UP000008635"/>
    </source>
</evidence>
<dbReference type="eggNOG" id="COG4242">
    <property type="taxonomic scope" value="Bacteria"/>
</dbReference>
<evidence type="ECO:0000313" key="10">
    <source>
        <dbReference type="EMBL" id="ADV68763.1"/>
    </source>
</evidence>
<dbReference type="PANTHER" id="PTHR36175:SF1">
    <property type="entry name" value="CYANOPHYCINASE"/>
    <property type="match status" value="1"/>
</dbReference>
<gene>
    <name evidence="10" type="ordered locus">Deima_3134</name>
</gene>
<protein>
    <recommendedName>
        <fullName evidence="5">Cyanophycinase</fullName>
        <ecNumber evidence="4">3.4.15.6</ecNumber>
    </recommendedName>
</protein>
<dbReference type="HOGENOM" id="CLU_053928_0_0_0"/>
<accession>E8U3S0</accession>
<evidence type="ECO:0000256" key="8">
    <source>
        <dbReference type="ARBA" id="ARBA00022825"/>
    </source>
</evidence>
<proteinExistence type="inferred from homology"/>
<sequence>MPTRKSGGPRGGTLIIIGGHEDKEGEKVILQEVAQRVGQGALVVATVASHEPEGYFEAYQKAFADLGVTRTSELYVNDRAETLDEQKLQQLADASGVFFSGGDQLRITSQIGDTPMERRIREIYAAGGVVCGTSAGASVMCETMLVQGRGGESHRVGGLRMAPGLGLIRNVIIDQHFAERGRMGRLLGAVAQNPRVLGIGIDEDTAIVVEGEQFKVVGSGAVYVVDGAGVTRSNVAEASQDDVLSIFDARLHVLNSGERFDLTERRPLAAAAIEESVALSEQASEAR</sequence>
<dbReference type="Proteomes" id="UP000008635">
    <property type="component" value="Chromosome"/>
</dbReference>
<dbReference type="KEGG" id="dmr:Deima_3134"/>
<dbReference type="MEROPS" id="S51.003"/>
<feature type="active site" description="Charge relay system" evidence="9">
    <location>
        <position position="134"/>
    </location>
</feature>
<evidence type="ECO:0000256" key="1">
    <source>
        <dbReference type="ARBA" id="ARBA00001092"/>
    </source>
</evidence>